<evidence type="ECO:0000256" key="1">
    <source>
        <dbReference type="SAM" id="MobiDB-lite"/>
    </source>
</evidence>
<name>A0A024UE04_9STRA</name>
<accession>A0A024UE04</accession>
<evidence type="ECO:0000313" key="2">
    <source>
        <dbReference type="EMBL" id="ETW04405.1"/>
    </source>
</evidence>
<dbReference type="AlphaFoldDB" id="A0A024UE04"/>
<gene>
    <name evidence="2" type="ORF">H310_04686</name>
</gene>
<proteinExistence type="predicted"/>
<organism evidence="2">
    <name type="scientific">Aphanomyces invadans</name>
    <dbReference type="NCBI Taxonomy" id="157072"/>
    <lineage>
        <taxon>Eukaryota</taxon>
        <taxon>Sar</taxon>
        <taxon>Stramenopiles</taxon>
        <taxon>Oomycota</taxon>
        <taxon>Saprolegniomycetes</taxon>
        <taxon>Saprolegniales</taxon>
        <taxon>Verrucalvaceae</taxon>
        <taxon>Aphanomyces</taxon>
    </lineage>
</organism>
<reference evidence="2" key="1">
    <citation type="submission" date="2013-12" db="EMBL/GenBank/DDBJ databases">
        <title>The Genome Sequence of Aphanomyces invadans NJM9701.</title>
        <authorList>
            <consortium name="The Broad Institute Genomics Platform"/>
            <person name="Russ C."/>
            <person name="Tyler B."/>
            <person name="van West P."/>
            <person name="Dieguez-Uribeondo J."/>
            <person name="Young S.K."/>
            <person name="Zeng Q."/>
            <person name="Gargeya S."/>
            <person name="Fitzgerald M."/>
            <person name="Abouelleil A."/>
            <person name="Alvarado L."/>
            <person name="Chapman S.B."/>
            <person name="Gainer-Dewar J."/>
            <person name="Goldberg J."/>
            <person name="Griggs A."/>
            <person name="Gujja S."/>
            <person name="Hansen M."/>
            <person name="Howarth C."/>
            <person name="Imamovic A."/>
            <person name="Ireland A."/>
            <person name="Larimer J."/>
            <person name="McCowan C."/>
            <person name="Murphy C."/>
            <person name="Pearson M."/>
            <person name="Poon T.W."/>
            <person name="Priest M."/>
            <person name="Roberts A."/>
            <person name="Saif S."/>
            <person name="Shea T."/>
            <person name="Sykes S."/>
            <person name="Wortman J."/>
            <person name="Nusbaum C."/>
            <person name="Birren B."/>
        </authorList>
    </citation>
    <scope>NUCLEOTIDE SEQUENCE [LARGE SCALE GENOMIC DNA]</scope>
    <source>
        <strain evidence="2">NJM9701</strain>
    </source>
</reference>
<feature type="compositionally biased region" description="Polar residues" evidence="1">
    <location>
        <begin position="127"/>
        <end position="140"/>
    </location>
</feature>
<dbReference type="GeneID" id="20081736"/>
<protein>
    <submittedName>
        <fullName evidence="2">Uncharacterized protein</fullName>
    </submittedName>
</protein>
<feature type="region of interest" description="Disordered" evidence="1">
    <location>
        <begin position="111"/>
        <end position="140"/>
    </location>
</feature>
<dbReference type="EMBL" id="KI913958">
    <property type="protein sequence ID" value="ETW04405.1"/>
    <property type="molecule type" value="Genomic_DNA"/>
</dbReference>
<sequence>MADTFISEESRTFTPHVWVTEKFSAKAMRTASSNVKRYVRNSCVRAAVSFRPFMKMFTLVSSNSDDCIVTQEARKRRSWTYSRIKHLPCFAERYSARKRKSLLAGRKAALRLSTKSSKDSMEKSSSCVRPQAQSSAHPVR</sequence>
<dbReference type="RefSeq" id="XP_008867361.1">
    <property type="nucleotide sequence ID" value="XM_008869139.1"/>
</dbReference>
<dbReference type="VEuPathDB" id="FungiDB:H310_04686"/>